<feature type="transmembrane region" description="Helical" evidence="13">
    <location>
        <begin position="142"/>
        <end position="165"/>
    </location>
</feature>
<dbReference type="InterPro" id="IPR000725">
    <property type="entry name" value="Olfact_rcpt"/>
</dbReference>
<dbReference type="Proteomes" id="UP001652741">
    <property type="component" value="Chromosome ssa09"/>
</dbReference>
<dbReference type="SUPFAM" id="SSF81321">
    <property type="entry name" value="Family A G protein-coupled receptor-like"/>
    <property type="match status" value="1"/>
</dbReference>
<dbReference type="PaxDb" id="8030-ENSSSAP00000043527"/>
<name>A0A1S3T281_SALSA</name>
<gene>
    <name evidence="16" type="primary">LOC106613197</name>
</gene>
<evidence type="ECO:0000256" key="1">
    <source>
        <dbReference type="ARBA" id="ARBA00004651"/>
    </source>
</evidence>
<proteinExistence type="predicted"/>
<evidence type="ECO:0000256" key="12">
    <source>
        <dbReference type="ARBA" id="ARBA00023224"/>
    </source>
</evidence>
<feature type="domain" description="G-protein coupled receptors family 1 profile" evidence="14">
    <location>
        <begin position="44"/>
        <end position="294"/>
    </location>
</feature>
<evidence type="ECO:0000256" key="9">
    <source>
        <dbReference type="ARBA" id="ARBA00023157"/>
    </source>
</evidence>
<evidence type="ECO:0000256" key="8">
    <source>
        <dbReference type="ARBA" id="ARBA00023136"/>
    </source>
</evidence>
<dbReference type="GO" id="GO:0005886">
    <property type="term" value="C:plasma membrane"/>
    <property type="evidence" value="ECO:0007669"/>
    <property type="project" value="UniProtKB-SubCell"/>
</dbReference>
<evidence type="ECO:0000313" key="16">
    <source>
        <dbReference type="RefSeq" id="XP_014070699.1"/>
    </source>
</evidence>
<dbReference type="PROSITE" id="PS50262">
    <property type="entry name" value="G_PROTEIN_RECEP_F1_2"/>
    <property type="match status" value="1"/>
</dbReference>
<keyword evidence="6 13" id="KW-1133">Transmembrane helix</keyword>
<keyword evidence="4 13" id="KW-0812">Transmembrane</keyword>
<organism evidence="15 16">
    <name type="scientific">Salmo salar</name>
    <name type="common">Atlantic salmon</name>
    <dbReference type="NCBI Taxonomy" id="8030"/>
    <lineage>
        <taxon>Eukaryota</taxon>
        <taxon>Metazoa</taxon>
        <taxon>Chordata</taxon>
        <taxon>Craniata</taxon>
        <taxon>Vertebrata</taxon>
        <taxon>Euteleostomi</taxon>
        <taxon>Actinopterygii</taxon>
        <taxon>Neopterygii</taxon>
        <taxon>Teleostei</taxon>
        <taxon>Protacanthopterygii</taxon>
        <taxon>Salmoniformes</taxon>
        <taxon>Salmonidae</taxon>
        <taxon>Salmoninae</taxon>
        <taxon>Salmo</taxon>
    </lineage>
</organism>
<protein>
    <submittedName>
        <fullName evidence="16">Olfactory receptor 52J3</fullName>
    </submittedName>
</protein>
<keyword evidence="15" id="KW-1185">Reference proteome</keyword>
<evidence type="ECO:0000256" key="2">
    <source>
        <dbReference type="ARBA" id="ARBA00022475"/>
    </source>
</evidence>
<keyword evidence="2" id="KW-1003">Cell membrane</keyword>
<keyword evidence="9" id="KW-1015">Disulfide bond</keyword>
<dbReference type="KEGG" id="sasa:106613197"/>
<dbReference type="PRINTS" id="PR00237">
    <property type="entry name" value="GPCRRHODOPSN"/>
</dbReference>
<dbReference type="GeneID" id="106613197"/>
<dbReference type="PANTHER" id="PTHR26451:SF881">
    <property type="entry name" value="ODORANT RECEPTOR-RELATED"/>
    <property type="match status" value="1"/>
</dbReference>
<feature type="transmembrane region" description="Helical" evidence="13">
    <location>
        <begin position="277"/>
        <end position="296"/>
    </location>
</feature>
<dbReference type="FunFam" id="1.20.1070.10:FF:000024">
    <property type="entry name" value="Olfactory receptor"/>
    <property type="match status" value="1"/>
</dbReference>
<feature type="transmembrane region" description="Helical" evidence="13">
    <location>
        <begin position="243"/>
        <end position="265"/>
    </location>
</feature>
<feature type="transmembrane region" description="Helical" evidence="13">
    <location>
        <begin position="30"/>
        <end position="51"/>
    </location>
</feature>
<dbReference type="STRING" id="8030.ENSSSAP00000043527"/>
<keyword evidence="5" id="KW-0552">Olfaction</keyword>
<dbReference type="InterPro" id="IPR017452">
    <property type="entry name" value="GPCR_Rhodpsn_7TM"/>
</dbReference>
<dbReference type="Pfam" id="PF13853">
    <property type="entry name" value="7tm_4"/>
    <property type="match status" value="1"/>
</dbReference>
<sequence length="317" mass="35968">MMSVQTLNQTVSYHLQIASFDIPSPMTYPVFIMGLLLYLFSIFCNLTIMLLIITQRTLHKPMFYILFSLPLNDLVGISSMLPRVLSDIVTQTHSVYYPTCVFQAFLCHMYGGGVLFVLAAMSIDRYFAICKPLQYPSIMTPFTLCVIISAAWGLDMAMILTLFALQSRVKRCKAYIQNIYCDNPSLLRLSCGEDLTANNIYGLAMTALMQIISVGIQLFSYINILVICIINRQSDTKSKAVNTCVAQLVTFLLFELTSTFVILSYRFQNIPHNAQKLCGMMIYLLLPIINPIIYGMKTKDIRSAFFMVVRKKKIAFK</sequence>
<dbReference type="Gene3D" id="1.20.1070.10">
    <property type="entry name" value="Rhodopsin 7-helix transmembrane proteins"/>
    <property type="match status" value="1"/>
</dbReference>
<feature type="transmembrane region" description="Helical" evidence="13">
    <location>
        <begin position="63"/>
        <end position="81"/>
    </location>
</feature>
<keyword evidence="12" id="KW-0807">Transducer</keyword>
<evidence type="ECO:0000256" key="13">
    <source>
        <dbReference type="SAM" id="Phobius"/>
    </source>
</evidence>
<keyword evidence="11" id="KW-0325">Glycoprotein</keyword>
<dbReference type="GO" id="GO:0004930">
    <property type="term" value="F:G protein-coupled receptor activity"/>
    <property type="evidence" value="ECO:0007669"/>
    <property type="project" value="UniProtKB-KW"/>
</dbReference>
<evidence type="ECO:0000256" key="5">
    <source>
        <dbReference type="ARBA" id="ARBA00022725"/>
    </source>
</evidence>
<comment type="subcellular location">
    <subcellularLocation>
        <location evidence="1">Cell membrane</location>
        <topology evidence="1">Multi-pass membrane protein</topology>
    </subcellularLocation>
</comment>
<evidence type="ECO:0000259" key="14">
    <source>
        <dbReference type="PROSITE" id="PS50262"/>
    </source>
</evidence>
<keyword evidence="3" id="KW-0716">Sensory transduction</keyword>
<accession>A0A1S3T281</accession>
<dbReference type="RefSeq" id="XP_014070699.1">
    <property type="nucleotide sequence ID" value="XM_014215224.2"/>
</dbReference>
<dbReference type="GO" id="GO:0004984">
    <property type="term" value="F:olfactory receptor activity"/>
    <property type="evidence" value="ECO:0007669"/>
    <property type="project" value="InterPro"/>
</dbReference>
<dbReference type="PRINTS" id="PR00245">
    <property type="entry name" value="OLFACTORYR"/>
</dbReference>
<keyword evidence="10 16" id="KW-0675">Receptor</keyword>
<feature type="transmembrane region" description="Helical" evidence="13">
    <location>
        <begin position="101"/>
        <end position="121"/>
    </location>
</feature>
<dbReference type="GO" id="GO:0005549">
    <property type="term" value="F:odorant binding"/>
    <property type="evidence" value="ECO:0007669"/>
    <property type="project" value="TreeGrafter"/>
</dbReference>
<reference evidence="16" key="1">
    <citation type="submission" date="2025-08" db="UniProtKB">
        <authorList>
            <consortium name="RefSeq"/>
        </authorList>
    </citation>
    <scope>IDENTIFICATION</scope>
</reference>
<evidence type="ECO:0000256" key="3">
    <source>
        <dbReference type="ARBA" id="ARBA00022606"/>
    </source>
</evidence>
<evidence type="ECO:0000256" key="11">
    <source>
        <dbReference type="ARBA" id="ARBA00023180"/>
    </source>
</evidence>
<evidence type="ECO:0000256" key="4">
    <source>
        <dbReference type="ARBA" id="ARBA00022692"/>
    </source>
</evidence>
<evidence type="ECO:0000256" key="10">
    <source>
        <dbReference type="ARBA" id="ARBA00023170"/>
    </source>
</evidence>
<keyword evidence="7" id="KW-0297">G-protein coupled receptor</keyword>
<feature type="transmembrane region" description="Helical" evidence="13">
    <location>
        <begin position="207"/>
        <end position="231"/>
    </location>
</feature>
<dbReference type="PANTHER" id="PTHR26451">
    <property type="entry name" value="G_PROTEIN_RECEP_F1_2 DOMAIN-CONTAINING PROTEIN"/>
    <property type="match status" value="1"/>
</dbReference>
<evidence type="ECO:0000256" key="6">
    <source>
        <dbReference type="ARBA" id="ARBA00022989"/>
    </source>
</evidence>
<dbReference type="AlphaFoldDB" id="A0A1S3T281"/>
<dbReference type="OrthoDB" id="10254436at2759"/>
<keyword evidence="8 13" id="KW-0472">Membrane</keyword>
<dbReference type="InterPro" id="IPR052921">
    <property type="entry name" value="GPCR1_Superfamily_Member"/>
</dbReference>
<evidence type="ECO:0000313" key="15">
    <source>
        <dbReference type="Proteomes" id="UP001652741"/>
    </source>
</evidence>
<dbReference type="InterPro" id="IPR000276">
    <property type="entry name" value="GPCR_Rhodpsn"/>
</dbReference>
<evidence type="ECO:0000256" key="7">
    <source>
        <dbReference type="ARBA" id="ARBA00023040"/>
    </source>
</evidence>